<evidence type="ECO:0000313" key="3">
    <source>
        <dbReference type="Proteomes" id="UP000790096"/>
    </source>
</evidence>
<feature type="transmembrane region" description="Helical" evidence="1">
    <location>
        <begin position="6"/>
        <end position="28"/>
    </location>
</feature>
<comment type="caution">
    <text evidence="2">The sequence shown here is derived from an EMBL/GenBank/DDBJ whole genome shotgun (WGS) entry which is preliminary data.</text>
</comment>
<organism evidence="2 3">
    <name type="scientific">Rosenbergiella gaditana</name>
    <dbReference type="NCBI Taxonomy" id="2726987"/>
    <lineage>
        <taxon>Bacteria</taxon>
        <taxon>Pseudomonadati</taxon>
        <taxon>Pseudomonadota</taxon>
        <taxon>Gammaproteobacteria</taxon>
        <taxon>Enterobacterales</taxon>
        <taxon>Erwiniaceae</taxon>
        <taxon>Rosenbergiella</taxon>
    </lineage>
</organism>
<gene>
    <name evidence="2" type="ORF">HH682_12090</name>
</gene>
<dbReference type="EMBL" id="JABBFR010000017">
    <property type="protein sequence ID" value="MBT0725142.1"/>
    <property type="molecule type" value="Genomic_DNA"/>
</dbReference>
<dbReference type="RefSeq" id="WP_157725269.1">
    <property type="nucleotide sequence ID" value="NZ_JABBFR010000017.1"/>
</dbReference>
<evidence type="ECO:0000256" key="1">
    <source>
        <dbReference type="SAM" id="Phobius"/>
    </source>
</evidence>
<proteinExistence type="predicted"/>
<keyword evidence="1" id="KW-0472">Membrane</keyword>
<reference evidence="2 3" key="1">
    <citation type="submission" date="2020-04" db="EMBL/GenBank/DDBJ databases">
        <title>Genome sequencing of Rosenbergiella species.</title>
        <authorList>
            <person name="Alvarez-Perez S."/>
            <person name="Lievens B."/>
        </authorList>
    </citation>
    <scope>NUCLEOTIDE SEQUENCE [LARGE SCALE GENOMIC DNA]</scope>
    <source>
        <strain evidence="2 3">S61</strain>
    </source>
</reference>
<keyword evidence="1" id="KW-0812">Transmembrane</keyword>
<protein>
    <submittedName>
        <fullName evidence="2">DUF1378 family protein</fullName>
    </submittedName>
</protein>
<sequence>MTGIQLLMLCFSTAVSALLLISGGYKVIRNFIAAKFESAVAAKAAAKDTSKTEGQ</sequence>
<accession>A0ABS5SZ06</accession>
<keyword evidence="3" id="KW-1185">Reference proteome</keyword>
<dbReference type="Proteomes" id="UP000790096">
    <property type="component" value="Unassembled WGS sequence"/>
</dbReference>
<evidence type="ECO:0000313" key="2">
    <source>
        <dbReference type="EMBL" id="MBT0725142.1"/>
    </source>
</evidence>
<keyword evidence="1" id="KW-1133">Transmembrane helix</keyword>
<dbReference type="InterPro" id="IPR009808">
    <property type="entry name" value="DUF1378"/>
</dbReference>
<name>A0ABS5SZ06_9GAMM</name>
<dbReference type="Pfam" id="PF07125">
    <property type="entry name" value="DUF1378"/>
    <property type="match status" value="1"/>
</dbReference>